<dbReference type="RefSeq" id="WP_311421749.1">
    <property type="nucleotide sequence ID" value="NZ_JAVREH010000004.1"/>
</dbReference>
<sequence>MPKLPVRTRIAGAPISWGVCEAPGWGHEMPASRVLSEMASVGLRATELGPAGYLGSTPAAVRARLAEHDLRLVGGFVPVPLHVDEAVDLSEATDAIAILAAAGAEVVVLAARSPDGSYDHKVPVTDRQWPILLANLDRLRAIAADFGLTTTLHPHVGTAIESRVSVLRLLQDSDVQLCLDTGHLLIGGTEPLDLVERFTDRVSHVHLKDVRAGVAGTVAAGNTAYQDAVRAGLYAPLGEGDVDIAGIVAALEAAGYQGWYVMEQDTAFDREPADGTGPISDVRRSVAFLLSVAGKAPGVSAAGR</sequence>
<accession>A0ABU2J6H7</accession>
<protein>
    <submittedName>
        <fullName evidence="2">TIM barrel protein</fullName>
    </submittedName>
</protein>
<evidence type="ECO:0000313" key="3">
    <source>
        <dbReference type="Proteomes" id="UP001183176"/>
    </source>
</evidence>
<dbReference type="InterPro" id="IPR013022">
    <property type="entry name" value="Xyl_isomerase-like_TIM-brl"/>
</dbReference>
<evidence type="ECO:0000313" key="2">
    <source>
        <dbReference type="EMBL" id="MDT0260591.1"/>
    </source>
</evidence>
<name>A0ABU2J6H7_9ACTN</name>
<dbReference type="Pfam" id="PF01261">
    <property type="entry name" value="AP_endonuc_2"/>
    <property type="match status" value="1"/>
</dbReference>
<dbReference type="PANTHER" id="PTHR12110:SF41">
    <property type="entry name" value="INOSOSE DEHYDRATASE"/>
    <property type="match status" value="1"/>
</dbReference>
<feature type="domain" description="Xylose isomerase-like TIM barrel" evidence="1">
    <location>
        <begin position="38"/>
        <end position="265"/>
    </location>
</feature>
<proteinExistence type="predicted"/>
<dbReference type="Gene3D" id="3.20.20.150">
    <property type="entry name" value="Divalent-metal-dependent TIM barrel enzymes"/>
    <property type="match status" value="1"/>
</dbReference>
<dbReference type="InterPro" id="IPR050312">
    <property type="entry name" value="IolE/XylAMocC-like"/>
</dbReference>
<evidence type="ECO:0000259" key="1">
    <source>
        <dbReference type="Pfam" id="PF01261"/>
    </source>
</evidence>
<reference evidence="3" key="1">
    <citation type="submission" date="2023-07" db="EMBL/GenBank/DDBJ databases">
        <title>30 novel species of actinomycetes from the DSMZ collection.</title>
        <authorList>
            <person name="Nouioui I."/>
        </authorList>
    </citation>
    <scope>NUCLEOTIDE SEQUENCE [LARGE SCALE GENOMIC DNA]</scope>
    <source>
        <strain evidence="3">DSM 44399</strain>
    </source>
</reference>
<comment type="caution">
    <text evidence="2">The sequence shown here is derived from an EMBL/GenBank/DDBJ whole genome shotgun (WGS) entry which is preliminary data.</text>
</comment>
<dbReference type="EMBL" id="JAVREH010000004">
    <property type="protein sequence ID" value="MDT0260591.1"/>
    <property type="molecule type" value="Genomic_DNA"/>
</dbReference>
<dbReference type="InterPro" id="IPR036237">
    <property type="entry name" value="Xyl_isomerase-like_sf"/>
</dbReference>
<dbReference type="Proteomes" id="UP001183176">
    <property type="component" value="Unassembled WGS sequence"/>
</dbReference>
<dbReference type="PANTHER" id="PTHR12110">
    <property type="entry name" value="HYDROXYPYRUVATE ISOMERASE"/>
    <property type="match status" value="1"/>
</dbReference>
<keyword evidence="3" id="KW-1185">Reference proteome</keyword>
<gene>
    <name evidence="2" type="ORF">RM423_04210</name>
</gene>
<dbReference type="SUPFAM" id="SSF51658">
    <property type="entry name" value="Xylose isomerase-like"/>
    <property type="match status" value="1"/>
</dbReference>
<organism evidence="2 3">
    <name type="scientific">Jatrophihabitans lederbergiae</name>
    <dbReference type="NCBI Taxonomy" id="3075547"/>
    <lineage>
        <taxon>Bacteria</taxon>
        <taxon>Bacillati</taxon>
        <taxon>Actinomycetota</taxon>
        <taxon>Actinomycetes</taxon>
        <taxon>Jatrophihabitantales</taxon>
        <taxon>Jatrophihabitantaceae</taxon>
        <taxon>Jatrophihabitans</taxon>
    </lineage>
</organism>